<keyword evidence="3 6" id="KW-0812">Transmembrane</keyword>
<evidence type="ECO:0008006" key="9">
    <source>
        <dbReference type="Google" id="ProtNLM"/>
    </source>
</evidence>
<reference evidence="7 8" key="1">
    <citation type="journal article" date="2017" name="Genome Announc.">
        <title>Genome sequence of the saprophytic ascomycete Epicoccum nigrum ICMP 19927 strain isolated from New Zealand.</title>
        <authorList>
            <person name="Fokin M."/>
            <person name="Fleetwood D."/>
            <person name="Weir B.S."/>
            <person name="Villas-Boas S.G."/>
        </authorList>
    </citation>
    <scope>NUCLEOTIDE SEQUENCE [LARGE SCALE GENOMIC DNA]</scope>
    <source>
        <strain evidence="7 8">ICMP 19927</strain>
    </source>
</reference>
<dbReference type="InterPro" id="IPR002293">
    <property type="entry name" value="AA/rel_permease1"/>
</dbReference>
<sequence>MCAVSRSSFQHCSPFLTCCLFRLGTERHPSGDNVYLSLSLSSTADCVSPVLKMEKQHELQDLDRRVVLRNRRDKDSLSGVKGQEFDRDRYELAKVGKEQVLKRRFGLVSMTGLSCGLMCTWESLLVIFLTGFQNGGPAGLIYGFILIWLGNFSVFICIGELASAVPTAGGQYHWVSLLAPRSNKRFFSYITGT</sequence>
<dbReference type="AlphaFoldDB" id="A0A1Y2LUU4"/>
<evidence type="ECO:0000256" key="5">
    <source>
        <dbReference type="ARBA" id="ARBA00023136"/>
    </source>
</evidence>
<dbReference type="EMBL" id="KZ107848">
    <property type="protein sequence ID" value="OSS47615.1"/>
    <property type="molecule type" value="Genomic_DNA"/>
</dbReference>
<dbReference type="Gene3D" id="1.20.1740.10">
    <property type="entry name" value="Amino acid/polyamine transporter I"/>
    <property type="match status" value="1"/>
</dbReference>
<evidence type="ECO:0000256" key="2">
    <source>
        <dbReference type="ARBA" id="ARBA00022448"/>
    </source>
</evidence>
<evidence type="ECO:0000256" key="1">
    <source>
        <dbReference type="ARBA" id="ARBA00004141"/>
    </source>
</evidence>
<evidence type="ECO:0000256" key="3">
    <source>
        <dbReference type="ARBA" id="ARBA00022692"/>
    </source>
</evidence>
<evidence type="ECO:0000313" key="8">
    <source>
        <dbReference type="Proteomes" id="UP000193240"/>
    </source>
</evidence>
<organism evidence="7 8">
    <name type="scientific">Epicoccum nigrum</name>
    <name type="common">Soil fungus</name>
    <name type="synonym">Epicoccum purpurascens</name>
    <dbReference type="NCBI Taxonomy" id="105696"/>
    <lineage>
        <taxon>Eukaryota</taxon>
        <taxon>Fungi</taxon>
        <taxon>Dikarya</taxon>
        <taxon>Ascomycota</taxon>
        <taxon>Pezizomycotina</taxon>
        <taxon>Dothideomycetes</taxon>
        <taxon>Pleosporomycetidae</taxon>
        <taxon>Pleosporales</taxon>
        <taxon>Pleosporineae</taxon>
        <taxon>Didymellaceae</taxon>
        <taxon>Epicoccum</taxon>
    </lineage>
</organism>
<evidence type="ECO:0000313" key="7">
    <source>
        <dbReference type="EMBL" id="OSS47615.1"/>
    </source>
</evidence>
<feature type="transmembrane region" description="Helical" evidence="6">
    <location>
        <begin position="107"/>
        <end position="129"/>
    </location>
</feature>
<keyword evidence="4 6" id="KW-1133">Transmembrane helix</keyword>
<name>A0A1Y2LUU4_EPING</name>
<dbReference type="GO" id="GO:0016020">
    <property type="term" value="C:membrane"/>
    <property type="evidence" value="ECO:0007669"/>
    <property type="project" value="UniProtKB-SubCell"/>
</dbReference>
<dbReference type="InParanoid" id="A0A1Y2LUU4"/>
<dbReference type="Proteomes" id="UP000193240">
    <property type="component" value="Unassembled WGS sequence"/>
</dbReference>
<dbReference type="STRING" id="105696.A0A1Y2LUU4"/>
<gene>
    <name evidence="7" type="ORF">B5807_07485</name>
</gene>
<keyword evidence="2" id="KW-0813">Transport</keyword>
<evidence type="ECO:0000256" key="6">
    <source>
        <dbReference type="SAM" id="Phobius"/>
    </source>
</evidence>
<evidence type="ECO:0000256" key="4">
    <source>
        <dbReference type="ARBA" id="ARBA00022989"/>
    </source>
</evidence>
<dbReference type="PANTHER" id="PTHR45649">
    <property type="entry name" value="AMINO-ACID PERMEASE BAT1"/>
    <property type="match status" value="1"/>
</dbReference>
<feature type="transmembrane region" description="Helical" evidence="6">
    <location>
        <begin position="141"/>
        <end position="162"/>
    </location>
</feature>
<keyword evidence="8" id="KW-1185">Reference proteome</keyword>
<proteinExistence type="predicted"/>
<keyword evidence="5 6" id="KW-0472">Membrane</keyword>
<comment type="subcellular location">
    <subcellularLocation>
        <location evidence="1">Membrane</location>
        <topology evidence="1">Multi-pass membrane protein</topology>
    </subcellularLocation>
</comment>
<protein>
    <recommendedName>
        <fullName evidence="9">Amino acid permease/ SLC12A domain-containing protein</fullName>
    </recommendedName>
</protein>
<dbReference type="Pfam" id="PF13520">
    <property type="entry name" value="AA_permease_2"/>
    <property type="match status" value="1"/>
</dbReference>
<dbReference type="GO" id="GO:0022857">
    <property type="term" value="F:transmembrane transporter activity"/>
    <property type="evidence" value="ECO:0007669"/>
    <property type="project" value="InterPro"/>
</dbReference>
<accession>A0A1Y2LUU4</accession>
<dbReference type="PANTHER" id="PTHR45649:SF1">
    <property type="entry name" value="TRANSPORTER, PUTATIVE (EUROFUNG)-RELATED"/>
    <property type="match status" value="1"/>
</dbReference>